<keyword evidence="11" id="KW-1185">Reference proteome</keyword>
<keyword evidence="6 9" id="KW-0378">Hydrolase</keyword>
<comment type="similarity">
    <text evidence="2 9">Belongs to the CRISPR-associated endoribonuclease Cas2 protein family.</text>
</comment>
<keyword evidence="3 9" id="KW-0540">Nuclease</keyword>
<keyword evidence="5 9" id="KW-0255">Endonuclease</keyword>
<evidence type="ECO:0000256" key="1">
    <source>
        <dbReference type="ARBA" id="ARBA00001946"/>
    </source>
</evidence>
<evidence type="ECO:0000256" key="9">
    <source>
        <dbReference type="HAMAP-Rule" id="MF_01471"/>
    </source>
</evidence>
<comment type="function">
    <text evidence="9">CRISPR (clustered regularly interspaced short palindromic repeat), is an adaptive immune system that provides protection against mobile genetic elements (viruses, transposable elements and conjugative plasmids). CRISPR clusters contain sequences complementary to antecedent mobile elements and target invading nucleic acids. CRISPR clusters are transcribed and processed into CRISPR RNA (crRNA). Functions as a ssRNA-specific endoribonuclease. Involved in the integration of spacer DNA into the CRISPR cassette.</text>
</comment>
<dbReference type="GO" id="GO:0004521">
    <property type="term" value="F:RNA endonuclease activity"/>
    <property type="evidence" value="ECO:0007669"/>
    <property type="project" value="InterPro"/>
</dbReference>
<dbReference type="InterPro" id="IPR021127">
    <property type="entry name" value="CRISPR_associated_Cas2"/>
</dbReference>
<keyword evidence="8 9" id="KW-0051">Antiviral defense</keyword>
<evidence type="ECO:0000256" key="2">
    <source>
        <dbReference type="ARBA" id="ARBA00009959"/>
    </source>
</evidence>
<proteinExistence type="inferred from homology"/>
<dbReference type="PANTHER" id="PTHR34405">
    <property type="entry name" value="CRISPR-ASSOCIATED ENDORIBONUCLEASE CAS2"/>
    <property type="match status" value="1"/>
</dbReference>
<sequence>MYVLIVYDVDEKKVAKVNKYLKTYLNWVQNSVFEGELTEAQLNRIMLWFKGHLDLESDSVLIYTASSQKWLSKRIIGIEKNSTDNIL</sequence>
<dbReference type="NCBIfam" id="TIGR01573">
    <property type="entry name" value="cas2"/>
    <property type="match status" value="1"/>
</dbReference>
<keyword evidence="7 9" id="KW-0460">Magnesium</keyword>
<dbReference type="eggNOG" id="COG1343">
    <property type="taxonomic scope" value="Bacteria"/>
</dbReference>
<comment type="cofactor">
    <cofactor evidence="1 9">
        <name>Mg(2+)</name>
        <dbReference type="ChEBI" id="CHEBI:18420"/>
    </cofactor>
</comment>
<dbReference type="Gene3D" id="3.30.70.240">
    <property type="match status" value="1"/>
</dbReference>
<dbReference type="CDD" id="cd09725">
    <property type="entry name" value="Cas2_I_II_III"/>
    <property type="match status" value="1"/>
</dbReference>
<dbReference type="Proteomes" id="UP000007239">
    <property type="component" value="Chromosome"/>
</dbReference>
<dbReference type="KEGG" id="txy:Thexy_2349"/>
<feature type="binding site" evidence="9">
    <location>
        <position position="8"/>
    </location>
    <ligand>
        <name>Mg(2+)</name>
        <dbReference type="ChEBI" id="CHEBI:18420"/>
        <note>catalytic</note>
    </ligand>
</feature>
<dbReference type="SUPFAM" id="SSF143430">
    <property type="entry name" value="TTP0101/SSO1404-like"/>
    <property type="match status" value="1"/>
</dbReference>
<dbReference type="GO" id="GO:0016787">
    <property type="term" value="F:hydrolase activity"/>
    <property type="evidence" value="ECO:0007669"/>
    <property type="project" value="UniProtKB-KW"/>
</dbReference>
<protein>
    <recommendedName>
        <fullName evidence="9">CRISPR-associated endoribonuclease Cas2</fullName>
        <ecNumber evidence="9">3.1.-.-</ecNumber>
    </recommendedName>
</protein>
<reference evidence="10" key="1">
    <citation type="submission" date="2011-05" db="EMBL/GenBank/DDBJ databases">
        <title>Complete sequence of Thermoanaerobacterium xylanolyticum LX-11.</title>
        <authorList>
            <consortium name="US DOE Joint Genome Institute"/>
            <person name="Lucas S."/>
            <person name="Han J."/>
            <person name="Lapidus A."/>
            <person name="Cheng J.-F."/>
            <person name="Goodwin L."/>
            <person name="Pitluck S."/>
            <person name="Peters L."/>
            <person name="Mikhailova N."/>
            <person name="Lu M."/>
            <person name="Han C."/>
            <person name="Tapia R."/>
            <person name="Land M."/>
            <person name="Hauser L."/>
            <person name="Kyrpides N."/>
            <person name="Ivanova N."/>
            <person name="Pagani I."/>
            <person name="Hemme C."/>
            <person name="Woyke T."/>
        </authorList>
    </citation>
    <scope>NUCLEOTIDE SEQUENCE</scope>
    <source>
        <strain evidence="10">LX-11</strain>
    </source>
</reference>
<organism evidence="10 11">
    <name type="scientific">Thermoanaerobacterium xylanolyticum (strain ATCC 49914 / DSM 7097 / LX-11)</name>
    <dbReference type="NCBI Taxonomy" id="858215"/>
    <lineage>
        <taxon>Bacteria</taxon>
        <taxon>Bacillati</taxon>
        <taxon>Bacillota</taxon>
        <taxon>Clostridia</taxon>
        <taxon>Thermoanaerobacterales</taxon>
        <taxon>Thermoanaerobacteraceae</taxon>
        <taxon>Thermoanaerobacterium</taxon>
    </lineage>
</organism>
<gene>
    <name evidence="9" type="primary">cas2</name>
    <name evidence="10" type="ordered locus">Thexy_2349</name>
</gene>
<evidence type="ECO:0000256" key="5">
    <source>
        <dbReference type="ARBA" id="ARBA00022759"/>
    </source>
</evidence>
<dbReference type="EC" id="3.1.-.-" evidence="9"/>
<dbReference type="InterPro" id="IPR019199">
    <property type="entry name" value="Virulence_VapD/CRISPR_Cas2"/>
</dbReference>
<dbReference type="RefSeq" id="WP_013789071.1">
    <property type="nucleotide sequence ID" value="NC_015555.1"/>
</dbReference>
<dbReference type="HOGENOM" id="CLU_161124_0_1_9"/>
<keyword evidence="4 9" id="KW-0479">Metal-binding</keyword>
<evidence type="ECO:0000256" key="6">
    <source>
        <dbReference type="ARBA" id="ARBA00022801"/>
    </source>
</evidence>
<dbReference type="Pfam" id="PF09827">
    <property type="entry name" value="CRISPR_Cas2"/>
    <property type="match status" value="1"/>
</dbReference>
<dbReference type="AlphaFoldDB" id="F6BFP4"/>
<name>F6BFP4_THEXL</name>
<dbReference type="EMBL" id="CP002739">
    <property type="protein sequence ID" value="AEF18348.1"/>
    <property type="molecule type" value="Genomic_DNA"/>
</dbReference>
<evidence type="ECO:0000313" key="11">
    <source>
        <dbReference type="Proteomes" id="UP000007239"/>
    </source>
</evidence>
<dbReference type="HAMAP" id="MF_01471">
    <property type="entry name" value="Cas2"/>
    <property type="match status" value="1"/>
</dbReference>
<evidence type="ECO:0000256" key="8">
    <source>
        <dbReference type="ARBA" id="ARBA00023118"/>
    </source>
</evidence>
<comment type="subunit">
    <text evidence="9">Homodimer, forms a heterotetramer with a Cas1 homodimer.</text>
</comment>
<evidence type="ECO:0000313" key="10">
    <source>
        <dbReference type="EMBL" id="AEF18348.1"/>
    </source>
</evidence>
<evidence type="ECO:0000256" key="4">
    <source>
        <dbReference type="ARBA" id="ARBA00022723"/>
    </source>
</evidence>
<evidence type="ECO:0000256" key="7">
    <source>
        <dbReference type="ARBA" id="ARBA00022842"/>
    </source>
</evidence>
<dbReference type="STRING" id="858215.Thexy_2349"/>
<dbReference type="GO" id="GO:0043571">
    <property type="term" value="P:maintenance of CRISPR repeat elements"/>
    <property type="evidence" value="ECO:0007669"/>
    <property type="project" value="UniProtKB-UniRule"/>
</dbReference>
<accession>F6BFP4</accession>
<dbReference type="GO" id="GO:0051607">
    <property type="term" value="P:defense response to virus"/>
    <property type="evidence" value="ECO:0007669"/>
    <property type="project" value="UniProtKB-UniRule"/>
</dbReference>
<dbReference type="GO" id="GO:0046872">
    <property type="term" value="F:metal ion binding"/>
    <property type="evidence" value="ECO:0007669"/>
    <property type="project" value="UniProtKB-UniRule"/>
</dbReference>
<evidence type="ECO:0000256" key="3">
    <source>
        <dbReference type="ARBA" id="ARBA00022722"/>
    </source>
</evidence>